<evidence type="ECO:0000259" key="2">
    <source>
        <dbReference type="SMART" id="SM00539"/>
    </source>
</evidence>
<accession>T1A734</accession>
<dbReference type="Pfam" id="PF07589">
    <property type="entry name" value="PEP-CTERM"/>
    <property type="match status" value="1"/>
</dbReference>
<dbReference type="Pfam" id="PF06119">
    <property type="entry name" value="NIDO"/>
    <property type="match status" value="1"/>
</dbReference>
<dbReference type="GO" id="GO:0007160">
    <property type="term" value="P:cell-matrix adhesion"/>
    <property type="evidence" value="ECO:0007669"/>
    <property type="project" value="InterPro"/>
</dbReference>
<name>T1A734_9ZZZZ</name>
<dbReference type="SMART" id="SM00539">
    <property type="entry name" value="NIDO"/>
    <property type="match status" value="1"/>
</dbReference>
<dbReference type="InterPro" id="IPR003886">
    <property type="entry name" value="NIDO_dom"/>
</dbReference>
<sequence length="275" mass="28329">MLALAAIAVAIVVGPVDASTVATGFTTNTLAANDDGSTSLVTLPFTAGYYGTDYTGLYVNNNGNVTFNSPLSTYTPYGLGSGYSGQPIIAPFFADVDTRGAGSGLTSYGNGTYAGHTAFGVTWPDVGYYSRHTDKLNTFQLIMVDRTDTGAGNFDFYFNYDQIQWETGDASGGSGGLGGTSAAAGYNAGQTGNPAGTYAQLPGSLVNGALLDGGPDSLVTHTNDGVPGQFLFQVRNGSVVTPPTSVPEPSSLAMFIIGLLGLGALRRRYCGEPRD</sequence>
<reference evidence="3" key="1">
    <citation type="submission" date="2013-08" db="EMBL/GenBank/DDBJ databases">
        <authorList>
            <person name="Mendez C."/>
            <person name="Richter M."/>
            <person name="Ferrer M."/>
            <person name="Sanchez J."/>
        </authorList>
    </citation>
    <scope>NUCLEOTIDE SEQUENCE</scope>
</reference>
<keyword evidence="1" id="KW-1015">Disulfide bond</keyword>
<dbReference type="NCBIfam" id="TIGR02595">
    <property type="entry name" value="PEP_CTERM"/>
    <property type="match status" value="1"/>
</dbReference>
<dbReference type="AlphaFoldDB" id="T1A734"/>
<protein>
    <submittedName>
        <fullName evidence="3">Aggrecan</fullName>
    </submittedName>
</protein>
<comment type="caution">
    <text evidence="3">The sequence shown here is derived from an EMBL/GenBank/DDBJ whole genome shotgun (WGS) entry which is preliminary data.</text>
</comment>
<dbReference type="InterPro" id="IPR013424">
    <property type="entry name" value="Ice-binding_C"/>
</dbReference>
<dbReference type="InterPro" id="IPR051495">
    <property type="entry name" value="Epithelial_Barrier/Signaling"/>
</dbReference>
<dbReference type="PANTHER" id="PTHR13802:SF52">
    <property type="entry name" value="MUCIN-4"/>
    <property type="match status" value="1"/>
</dbReference>
<evidence type="ECO:0000256" key="1">
    <source>
        <dbReference type="ARBA" id="ARBA00023157"/>
    </source>
</evidence>
<dbReference type="PANTHER" id="PTHR13802">
    <property type="entry name" value="MUCIN 4-RELATED"/>
    <property type="match status" value="1"/>
</dbReference>
<evidence type="ECO:0000313" key="3">
    <source>
        <dbReference type="EMBL" id="EQD56491.1"/>
    </source>
</evidence>
<dbReference type="EMBL" id="AUZZ01003607">
    <property type="protein sequence ID" value="EQD56491.1"/>
    <property type="molecule type" value="Genomic_DNA"/>
</dbReference>
<organism evidence="3">
    <name type="scientific">mine drainage metagenome</name>
    <dbReference type="NCBI Taxonomy" id="410659"/>
    <lineage>
        <taxon>unclassified sequences</taxon>
        <taxon>metagenomes</taxon>
        <taxon>ecological metagenomes</taxon>
    </lineage>
</organism>
<proteinExistence type="predicted"/>
<gene>
    <name evidence="3" type="ORF">B2A_05225</name>
</gene>
<reference evidence="3" key="2">
    <citation type="journal article" date="2014" name="ISME J.">
        <title>Microbial stratification in low pH oxic and suboxic macroscopic growths along an acid mine drainage.</title>
        <authorList>
            <person name="Mendez-Garcia C."/>
            <person name="Mesa V."/>
            <person name="Sprenger R.R."/>
            <person name="Richter M."/>
            <person name="Diez M.S."/>
            <person name="Solano J."/>
            <person name="Bargiela R."/>
            <person name="Golyshina O.V."/>
            <person name="Manteca A."/>
            <person name="Ramos J.L."/>
            <person name="Gallego J.R."/>
            <person name="Llorente I."/>
            <person name="Martins Dos Santos V.A."/>
            <person name="Jensen O.N."/>
            <person name="Pelaez A.I."/>
            <person name="Sanchez J."/>
            <person name="Ferrer M."/>
        </authorList>
    </citation>
    <scope>NUCLEOTIDE SEQUENCE</scope>
</reference>
<feature type="domain" description="NIDO" evidence="2">
    <location>
        <begin position="91"/>
        <end position="239"/>
    </location>
</feature>